<dbReference type="EMBL" id="BOML01000058">
    <property type="protein sequence ID" value="GIE06020.1"/>
    <property type="molecule type" value="Genomic_DNA"/>
</dbReference>
<evidence type="ECO:0000256" key="1">
    <source>
        <dbReference type="SAM" id="MobiDB-lite"/>
    </source>
</evidence>
<accession>A0ABQ3Z857</accession>
<protein>
    <recommendedName>
        <fullName evidence="2">eCIS core domain-containing protein</fullName>
    </recommendedName>
</protein>
<feature type="region of interest" description="Disordered" evidence="1">
    <location>
        <begin position="99"/>
        <end position="132"/>
    </location>
</feature>
<evidence type="ECO:0000313" key="4">
    <source>
        <dbReference type="Proteomes" id="UP000637628"/>
    </source>
</evidence>
<feature type="compositionally biased region" description="Low complexity" evidence="1">
    <location>
        <begin position="101"/>
        <end position="120"/>
    </location>
</feature>
<reference evidence="3 4" key="1">
    <citation type="submission" date="2021-01" db="EMBL/GenBank/DDBJ databases">
        <title>Whole genome shotgun sequence of Actinoplanes durhamensis NBRC 14914.</title>
        <authorList>
            <person name="Komaki H."/>
            <person name="Tamura T."/>
        </authorList>
    </citation>
    <scope>NUCLEOTIDE SEQUENCE [LARGE SCALE GENOMIC DNA]</scope>
    <source>
        <strain evidence="3 4">NBRC 14914</strain>
    </source>
</reference>
<sequence>MEGAGLLVGLVRGLVRDLIAQFVATLAARLPQWLAEEGLTLGLATPVVVGQVAALVAKWVNKIQHFVRALLNSLRKLSGKVADLTGAIDSIKQALRRLSRSDPAGAPAAPSSPDFFSKSPVRSNQDVLDNGPGTPMTLENVHDAAGRMGIDLEDVDVVIISDPEEIRYLDHMDAGAYTPSELNGAQIRIGPASFADDETLAATIAHEHTHVVQQRAGEHLERTLKDLEDEAYDSEIPALERYRNHPP</sequence>
<evidence type="ECO:0000313" key="3">
    <source>
        <dbReference type="EMBL" id="GIE06020.1"/>
    </source>
</evidence>
<feature type="domain" description="eCIS core" evidence="2">
    <location>
        <begin position="143"/>
        <end position="217"/>
    </location>
</feature>
<dbReference type="Proteomes" id="UP000637628">
    <property type="component" value="Unassembled WGS sequence"/>
</dbReference>
<evidence type="ECO:0000259" key="2">
    <source>
        <dbReference type="Pfam" id="PF13699"/>
    </source>
</evidence>
<keyword evidence="4" id="KW-1185">Reference proteome</keyword>
<organism evidence="3 4">
    <name type="scientific">Paractinoplanes durhamensis</name>
    <dbReference type="NCBI Taxonomy" id="113563"/>
    <lineage>
        <taxon>Bacteria</taxon>
        <taxon>Bacillati</taxon>
        <taxon>Actinomycetota</taxon>
        <taxon>Actinomycetes</taxon>
        <taxon>Micromonosporales</taxon>
        <taxon>Micromonosporaceae</taxon>
        <taxon>Paractinoplanes</taxon>
    </lineage>
</organism>
<gene>
    <name evidence="3" type="ORF">Adu01nite_73700</name>
</gene>
<name>A0ABQ3Z857_9ACTN</name>
<proteinExistence type="predicted"/>
<comment type="caution">
    <text evidence="3">The sequence shown here is derived from an EMBL/GenBank/DDBJ whole genome shotgun (WGS) entry which is preliminary data.</text>
</comment>
<dbReference type="InterPro" id="IPR025295">
    <property type="entry name" value="eCIS_core_dom"/>
</dbReference>
<dbReference type="Pfam" id="PF13699">
    <property type="entry name" value="eCIS_core"/>
    <property type="match status" value="1"/>
</dbReference>